<dbReference type="PANTHER" id="PTHR43833:SF5">
    <property type="entry name" value="TRK SYSTEM POTASSIUM UPTAKE PROTEIN TRKA"/>
    <property type="match status" value="1"/>
</dbReference>
<evidence type="ECO:0000256" key="5">
    <source>
        <dbReference type="ARBA" id="ARBA00023065"/>
    </source>
</evidence>
<evidence type="ECO:0000259" key="6">
    <source>
        <dbReference type="PROSITE" id="PS51201"/>
    </source>
</evidence>
<keyword evidence="4" id="KW-0520">NAD</keyword>
<reference evidence="8" key="1">
    <citation type="submission" date="2016-10" db="EMBL/GenBank/DDBJ databases">
        <authorList>
            <person name="de Groot N.N."/>
        </authorList>
    </citation>
    <scope>NUCLEOTIDE SEQUENCE</scope>
</reference>
<sequence>MNIIIAGAGKVGFNLAKTLSIGHNVTIIDKNPDALYRIQESLDILPLKGDLEESKTYDYFKETPIDLFIAVTNEDNVNLISTMIADSVLKIDRTFVRLQKHFKDVFIIKEKLGVDEIIFPLRLTSKGVASLLHYPKANNIKLFKYTKHKLISARASSELTPTKIERKDLFIVGIERDKEFFIPEDDVTVEADDLVYLFGLEEDIKPVCNLLEKNVQFSQIKRCVVFGGGELGISIAKGLLEMGCEVKLIEKKIEACERADRELGGKATIINAKYSSHDIFEEENLQAADMFIAASENDEFNIIKCLEAKEYGIYKIVAINNDMEYYNLMHSLGIVVVRGPKISAYNKIMEEISSTGVVVQKWFCGSKATVFMRKIFAGSKLVDKRIKPFKSKGAKLCYIREEKLYPFDTKMALMQNDVIVAFADTHKSAKIKQWIYGL</sequence>
<dbReference type="InterPro" id="IPR006036">
    <property type="entry name" value="K_uptake_TrkA"/>
</dbReference>
<proteinExistence type="predicted"/>
<protein>
    <submittedName>
        <fullName evidence="8">Trk system potassium uptake protein TrkA</fullName>
    </submittedName>
</protein>
<evidence type="ECO:0000256" key="3">
    <source>
        <dbReference type="ARBA" id="ARBA00022958"/>
    </source>
</evidence>
<dbReference type="InterPro" id="IPR036291">
    <property type="entry name" value="NAD(P)-bd_dom_sf"/>
</dbReference>
<dbReference type="SUPFAM" id="SSF116726">
    <property type="entry name" value="TrkA C-terminal domain-like"/>
    <property type="match status" value="1"/>
</dbReference>
<dbReference type="InterPro" id="IPR006037">
    <property type="entry name" value="RCK_C"/>
</dbReference>
<name>A0A1W1BFP2_9ZZZZ</name>
<dbReference type="PROSITE" id="PS51202">
    <property type="entry name" value="RCK_C"/>
    <property type="match status" value="1"/>
</dbReference>
<dbReference type="InterPro" id="IPR036721">
    <property type="entry name" value="RCK_C_sf"/>
</dbReference>
<dbReference type="Pfam" id="PF02080">
    <property type="entry name" value="TrkA_C"/>
    <property type="match status" value="1"/>
</dbReference>
<dbReference type="PANTHER" id="PTHR43833">
    <property type="entry name" value="POTASSIUM CHANNEL PROTEIN 2-RELATED-RELATED"/>
    <property type="match status" value="1"/>
</dbReference>
<gene>
    <name evidence="8" type="ORF">MNB_SM-7-1240</name>
</gene>
<dbReference type="EMBL" id="FPHB01000020">
    <property type="protein sequence ID" value="SFV52317.1"/>
    <property type="molecule type" value="Genomic_DNA"/>
</dbReference>
<evidence type="ECO:0000259" key="7">
    <source>
        <dbReference type="PROSITE" id="PS51202"/>
    </source>
</evidence>
<keyword evidence="2" id="KW-0633">Potassium transport</keyword>
<evidence type="ECO:0000256" key="1">
    <source>
        <dbReference type="ARBA" id="ARBA00022448"/>
    </source>
</evidence>
<dbReference type="Pfam" id="PF02254">
    <property type="entry name" value="TrkA_N"/>
    <property type="match status" value="2"/>
</dbReference>
<dbReference type="GO" id="GO:0005886">
    <property type="term" value="C:plasma membrane"/>
    <property type="evidence" value="ECO:0007669"/>
    <property type="project" value="InterPro"/>
</dbReference>
<organism evidence="8">
    <name type="scientific">hydrothermal vent metagenome</name>
    <dbReference type="NCBI Taxonomy" id="652676"/>
    <lineage>
        <taxon>unclassified sequences</taxon>
        <taxon>metagenomes</taxon>
        <taxon>ecological metagenomes</taxon>
    </lineage>
</organism>
<dbReference type="PROSITE" id="PS51201">
    <property type="entry name" value="RCK_N"/>
    <property type="match status" value="1"/>
</dbReference>
<dbReference type="InterPro" id="IPR050721">
    <property type="entry name" value="Trk_Ktr_HKT_K-transport"/>
</dbReference>
<dbReference type="InterPro" id="IPR003148">
    <property type="entry name" value="RCK_N"/>
</dbReference>
<dbReference type="Gene3D" id="3.40.50.720">
    <property type="entry name" value="NAD(P)-binding Rossmann-like Domain"/>
    <property type="match status" value="2"/>
</dbReference>
<keyword evidence="1" id="KW-0813">Transport</keyword>
<evidence type="ECO:0000256" key="4">
    <source>
        <dbReference type="ARBA" id="ARBA00023027"/>
    </source>
</evidence>
<dbReference type="SUPFAM" id="SSF51735">
    <property type="entry name" value="NAD(P)-binding Rossmann-fold domains"/>
    <property type="match status" value="2"/>
</dbReference>
<dbReference type="Gene3D" id="3.30.70.1450">
    <property type="entry name" value="Regulator of K+ conductance, C-terminal domain"/>
    <property type="match status" value="1"/>
</dbReference>
<feature type="domain" description="RCK N-terminal" evidence="6">
    <location>
        <begin position="220"/>
        <end position="339"/>
    </location>
</feature>
<keyword evidence="5" id="KW-0406">Ion transport</keyword>
<dbReference type="PRINTS" id="PR00335">
    <property type="entry name" value="KUPTAKETRKA"/>
</dbReference>
<evidence type="ECO:0000313" key="8">
    <source>
        <dbReference type="EMBL" id="SFV52317.1"/>
    </source>
</evidence>
<dbReference type="GO" id="GO:0015079">
    <property type="term" value="F:potassium ion transmembrane transporter activity"/>
    <property type="evidence" value="ECO:0007669"/>
    <property type="project" value="InterPro"/>
</dbReference>
<evidence type="ECO:0000256" key="2">
    <source>
        <dbReference type="ARBA" id="ARBA00022538"/>
    </source>
</evidence>
<dbReference type="AlphaFoldDB" id="A0A1W1BFP2"/>
<keyword evidence="3" id="KW-0630">Potassium</keyword>
<feature type="domain" description="RCK C-terminal" evidence="7">
    <location>
        <begin position="129"/>
        <end position="213"/>
    </location>
</feature>
<accession>A0A1W1BFP2</accession>